<keyword evidence="3" id="KW-1185">Reference proteome</keyword>
<proteinExistence type="inferred from homology"/>
<gene>
    <name evidence="2" type="ORF">KP79_PYT11849</name>
</gene>
<dbReference type="PANTHER" id="PTHR12991:SF10">
    <property type="entry name" value="GATOR COMPLEX PROTEIN NPRL2"/>
    <property type="match status" value="1"/>
</dbReference>
<dbReference type="EMBL" id="NEDP02005383">
    <property type="protein sequence ID" value="OWF41566.1"/>
    <property type="molecule type" value="Genomic_DNA"/>
</dbReference>
<accession>A0A210PYK5</accession>
<dbReference type="InterPro" id="IPR009348">
    <property type="entry name" value="NPR2-like"/>
</dbReference>
<evidence type="ECO:0000313" key="3">
    <source>
        <dbReference type="Proteomes" id="UP000242188"/>
    </source>
</evidence>
<organism evidence="2 3">
    <name type="scientific">Mizuhopecten yessoensis</name>
    <name type="common">Japanese scallop</name>
    <name type="synonym">Patinopecten yessoensis</name>
    <dbReference type="NCBI Taxonomy" id="6573"/>
    <lineage>
        <taxon>Eukaryota</taxon>
        <taxon>Metazoa</taxon>
        <taxon>Spiralia</taxon>
        <taxon>Lophotrochozoa</taxon>
        <taxon>Mollusca</taxon>
        <taxon>Bivalvia</taxon>
        <taxon>Autobranchia</taxon>
        <taxon>Pteriomorphia</taxon>
        <taxon>Pectinida</taxon>
        <taxon>Pectinoidea</taxon>
        <taxon>Pectinidae</taxon>
        <taxon>Mizuhopecten</taxon>
    </lineage>
</organism>
<dbReference type="Proteomes" id="UP000242188">
    <property type="component" value="Unassembled WGS sequence"/>
</dbReference>
<comment type="similarity">
    <text evidence="1">Belongs to the NPR2 family.</text>
</comment>
<dbReference type="AlphaFoldDB" id="A0A210PYK5"/>
<evidence type="ECO:0000313" key="2">
    <source>
        <dbReference type="EMBL" id="OWF41566.1"/>
    </source>
</evidence>
<protein>
    <submittedName>
        <fullName evidence="2">Nitrogen permease regulator 2-like protein</fullName>
    </submittedName>
</protein>
<evidence type="ECO:0000256" key="1">
    <source>
        <dbReference type="ARBA" id="ARBA00008433"/>
    </source>
</evidence>
<comment type="caution">
    <text evidence="2">The sequence shown here is derived from an EMBL/GenBank/DDBJ whole genome shotgun (WGS) entry which is preliminary data.</text>
</comment>
<reference evidence="2 3" key="1">
    <citation type="journal article" date="2017" name="Nat. Ecol. Evol.">
        <title>Scallop genome provides insights into evolution of bilaterian karyotype and development.</title>
        <authorList>
            <person name="Wang S."/>
            <person name="Zhang J."/>
            <person name="Jiao W."/>
            <person name="Li J."/>
            <person name="Xun X."/>
            <person name="Sun Y."/>
            <person name="Guo X."/>
            <person name="Huan P."/>
            <person name="Dong B."/>
            <person name="Zhang L."/>
            <person name="Hu X."/>
            <person name="Sun X."/>
            <person name="Wang J."/>
            <person name="Zhao C."/>
            <person name="Wang Y."/>
            <person name="Wang D."/>
            <person name="Huang X."/>
            <person name="Wang R."/>
            <person name="Lv J."/>
            <person name="Li Y."/>
            <person name="Zhang Z."/>
            <person name="Liu B."/>
            <person name="Lu W."/>
            <person name="Hui Y."/>
            <person name="Liang J."/>
            <person name="Zhou Z."/>
            <person name="Hou R."/>
            <person name="Li X."/>
            <person name="Liu Y."/>
            <person name="Li H."/>
            <person name="Ning X."/>
            <person name="Lin Y."/>
            <person name="Zhao L."/>
            <person name="Xing Q."/>
            <person name="Dou J."/>
            <person name="Li Y."/>
            <person name="Mao J."/>
            <person name="Guo H."/>
            <person name="Dou H."/>
            <person name="Li T."/>
            <person name="Mu C."/>
            <person name="Jiang W."/>
            <person name="Fu Q."/>
            <person name="Fu X."/>
            <person name="Miao Y."/>
            <person name="Liu J."/>
            <person name="Yu Q."/>
            <person name="Li R."/>
            <person name="Liao H."/>
            <person name="Li X."/>
            <person name="Kong Y."/>
            <person name="Jiang Z."/>
            <person name="Chourrout D."/>
            <person name="Li R."/>
            <person name="Bao Z."/>
        </authorList>
    </citation>
    <scope>NUCLEOTIDE SEQUENCE [LARGE SCALE GENOMIC DNA]</scope>
    <source>
        <strain evidence="2 3">PY_sf001</strain>
    </source>
</reference>
<dbReference type="GO" id="GO:1904262">
    <property type="term" value="P:negative regulation of TORC1 signaling"/>
    <property type="evidence" value="ECO:0007669"/>
    <property type="project" value="TreeGrafter"/>
</dbReference>
<dbReference type="GO" id="GO:0005096">
    <property type="term" value="F:GTPase activator activity"/>
    <property type="evidence" value="ECO:0007669"/>
    <property type="project" value="TreeGrafter"/>
</dbReference>
<dbReference type="GO" id="GO:0005774">
    <property type="term" value="C:vacuolar membrane"/>
    <property type="evidence" value="ECO:0007669"/>
    <property type="project" value="TreeGrafter"/>
</dbReference>
<dbReference type="OrthoDB" id="338854at2759"/>
<dbReference type="GO" id="GO:0034198">
    <property type="term" value="P:cellular response to amino acid starvation"/>
    <property type="evidence" value="ECO:0007669"/>
    <property type="project" value="TreeGrafter"/>
</dbReference>
<name>A0A210PYK5_MIZYE</name>
<dbReference type="Pfam" id="PF06218">
    <property type="entry name" value="NPR2"/>
    <property type="match status" value="2"/>
</dbReference>
<dbReference type="GO" id="GO:0010508">
    <property type="term" value="P:positive regulation of autophagy"/>
    <property type="evidence" value="ECO:0007669"/>
    <property type="project" value="TreeGrafter"/>
</dbReference>
<dbReference type="PANTHER" id="PTHR12991">
    <property type="entry name" value="NITROGEN PERMEASE REGULATOR 2/TUMOR SUPPRESSOR CANDIDATE 4"/>
    <property type="match status" value="1"/>
</dbReference>
<sequence>MNQIAAIIFCQFDPVAGPKISCQVPPDYISSKGFDSIHNYIITKPELQGRLITVTALDHIILGCPVVIDNPKYARNALIFNLCFVFDKAMDTSNYEPVVKKLAAYLTQLEMENGLLSDDQSKERLPSFLAELLSCLNNDGTCSIPMGESCTVHLKVPPIIQDPPNIQDHDVPIIIKDKHLLNLASLDLTTQQVLMYIDGFHHVARIEAEADVERNLVKACIQNLLHYKIIKIISIFQYSNMYTVTPEIPKLVEDRLLQEECVRFVARKAGDYPNFRDVFLLYSGLTVGTTVKDLCCRYNPHAMKIDEKKLVQFGLIKGFIRRLHKFPVYLPTEGESVVTGSQLQGLYSLCTGLHSYDEICTKLGITYQTLDDKIDNDPNVVLCWK</sequence>
<dbReference type="GO" id="GO:1990130">
    <property type="term" value="C:GATOR1 complex"/>
    <property type="evidence" value="ECO:0007669"/>
    <property type="project" value="TreeGrafter"/>
</dbReference>
<dbReference type="STRING" id="6573.A0A210PYK5"/>